<reference evidence="3 4" key="1">
    <citation type="submission" date="2024-11" db="EMBL/GenBank/DDBJ databases">
        <title>A near-complete genome assembly of Cinchona calisaya.</title>
        <authorList>
            <person name="Lian D.C."/>
            <person name="Zhao X.W."/>
            <person name="Wei L."/>
        </authorList>
    </citation>
    <scope>NUCLEOTIDE SEQUENCE [LARGE SCALE GENOMIC DNA]</scope>
    <source>
        <tissue evidence="3">Nenye</tissue>
    </source>
</reference>
<accession>A0ABD2YI83</accession>
<protein>
    <recommendedName>
        <fullName evidence="2">Reverse transcriptase zinc-binding domain-containing protein</fullName>
    </recommendedName>
</protein>
<dbReference type="EMBL" id="JBJUIK010000013">
    <property type="protein sequence ID" value="KAL3507096.1"/>
    <property type="molecule type" value="Genomic_DNA"/>
</dbReference>
<evidence type="ECO:0000256" key="1">
    <source>
        <dbReference type="SAM" id="MobiDB-lite"/>
    </source>
</evidence>
<proteinExistence type="predicted"/>
<dbReference type="Proteomes" id="UP001630127">
    <property type="component" value="Unassembled WGS sequence"/>
</dbReference>
<gene>
    <name evidence="3" type="ORF">ACH5RR_032478</name>
</gene>
<dbReference type="Pfam" id="PF13966">
    <property type="entry name" value="zf-RVT"/>
    <property type="match status" value="1"/>
</dbReference>
<keyword evidence="4" id="KW-1185">Reference proteome</keyword>
<evidence type="ECO:0000313" key="4">
    <source>
        <dbReference type="Proteomes" id="UP001630127"/>
    </source>
</evidence>
<sequence>MEKKWVKGKREGRRQMGKSGNGRGELGVNDIWGLIWKLDIPPKVKIFPCRGCRYALQTKVNLRARGFQLEMGCPVCGRDGEVALKYICEETEVEQDILSFIHGEVGLKCREILINTRMELKERFAMLVWGIWGLCKTIHHPQSCDWQISLNGAVEINFDAAVFRESSGCGIGALARDGAGCFMAGIAERVHAVINLEVVELIAAR</sequence>
<feature type="domain" description="Reverse transcriptase zinc-binding" evidence="2">
    <location>
        <begin position="29"/>
        <end position="82"/>
    </location>
</feature>
<dbReference type="InterPro" id="IPR026960">
    <property type="entry name" value="RVT-Znf"/>
</dbReference>
<feature type="region of interest" description="Disordered" evidence="1">
    <location>
        <begin position="1"/>
        <end position="21"/>
    </location>
</feature>
<name>A0ABD2YI83_9GENT</name>
<dbReference type="AlphaFoldDB" id="A0ABD2YI83"/>
<organism evidence="3 4">
    <name type="scientific">Cinchona calisaya</name>
    <dbReference type="NCBI Taxonomy" id="153742"/>
    <lineage>
        <taxon>Eukaryota</taxon>
        <taxon>Viridiplantae</taxon>
        <taxon>Streptophyta</taxon>
        <taxon>Embryophyta</taxon>
        <taxon>Tracheophyta</taxon>
        <taxon>Spermatophyta</taxon>
        <taxon>Magnoliopsida</taxon>
        <taxon>eudicotyledons</taxon>
        <taxon>Gunneridae</taxon>
        <taxon>Pentapetalae</taxon>
        <taxon>asterids</taxon>
        <taxon>lamiids</taxon>
        <taxon>Gentianales</taxon>
        <taxon>Rubiaceae</taxon>
        <taxon>Cinchonoideae</taxon>
        <taxon>Cinchoneae</taxon>
        <taxon>Cinchona</taxon>
    </lineage>
</organism>
<evidence type="ECO:0000313" key="3">
    <source>
        <dbReference type="EMBL" id="KAL3507096.1"/>
    </source>
</evidence>
<comment type="caution">
    <text evidence="3">The sequence shown here is derived from an EMBL/GenBank/DDBJ whole genome shotgun (WGS) entry which is preliminary data.</text>
</comment>
<evidence type="ECO:0000259" key="2">
    <source>
        <dbReference type="Pfam" id="PF13966"/>
    </source>
</evidence>